<dbReference type="EC" id="2.6.1.-" evidence="6"/>
<dbReference type="NCBIfam" id="NF005817">
    <property type="entry name" value="PRK07683.1"/>
    <property type="match status" value="1"/>
</dbReference>
<evidence type="ECO:0000313" key="8">
    <source>
        <dbReference type="EMBL" id="WFT76551.1"/>
    </source>
</evidence>
<evidence type="ECO:0000256" key="2">
    <source>
        <dbReference type="ARBA" id="ARBA00007441"/>
    </source>
</evidence>
<keyword evidence="3 6" id="KW-0032">Aminotransferase</keyword>
<gene>
    <name evidence="8" type="ORF">P9989_09390</name>
</gene>
<evidence type="ECO:0000256" key="5">
    <source>
        <dbReference type="ARBA" id="ARBA00022898"/>
    </source>
</evidence>
<evidence type="ECO:0000256" key="6">
    <source>
        <dbReference type="RuleBase" id="RU000481"/>
    </source>
</evidence>
<dbReference type="InterPro" id="IPR015421">
    <property type="entry name" value="PyrdxlP-dep_Trfase_major"/>
</dbReference>
<dbReference type="InterPro" id="IPR015422">
    <property type="entry name" value="PyrdxlP-dep_Trfase_small"/>
</dbReference>
<proteinExistence type="inferred from homology"/>
<dbReference type="PRINTS" id="PR00753">
    <property type="entry name" value="ACCSYNTHASE"/>
</dbReference>
<dbReference type="Pfam" id="PF00155">
    <property type="entry name" value="Aminotran_1_2"/>
    <property type="match status" value="1"/>
</dbReference>
<dbReference type="PANTHER" id="PTHR46383">
    <property type="entry name" value="ASPARTATE AMINOTRANSFERASE"/>
    <property type="match status" value="1"/>
</dbReference>
<evidence type="ECO:0000259" key="7">
    <source>
        <dbReference type="Pfam" id="PF00155"/>
    </source>
</evidence>
<dbReference type="Gene3D" id="3.40.640.10">
    <property type="entry name" value="Type I PLP-dependent aspartate aminotransferase-like (Major domain)"/>
    <property type="match status" value="1"/>
</dbReference>
<comment type="cofactor">
    <cofactor evidence="1 6">
        <name>pyridoxal 5'-phosphate</name>
        <dbReference type="ChEBI" id="CHEBI:597326"/>
    </cofactor>
</comment>
<dbReference type="RefSeq" id="WP_283078501.1">
    <property type="nucleotide sequence ID" value="NZ_CP121671.1"/>
</dbReference>
<dbReference type="InterPro" id="IPR050596">
    <property type="entry name" value="AspAT/PAT-like"/>
</dbReference>
<protein>
    <recommendedName>
        <fullName evidence="6">Aminotransferase</fullName>
        <ecNumber evidence="6">2.6.1.-</ecNumber>
    </recommendedName>
</protein>
<organism evidence="8 9">
    <name type="scientific">Halobacillus naozhouensis</name>
    <dbReference type="NCBI Taxonomy" id="554880"/>
    <lineage>
        <taxon>Bacteria</taxon>
        <taxon>Bacillati</taxon>
        <taxon>Bacillota</taxon>
        <taxon>Bacilli</taxon>
        <taxon>Bacillales</taxon>
        <taxon>Bacillaceae</taxon>
        <taxon>Halobacillus</taxon>
    </lineage>
</organism>
<dbReference type="CDD" id="cd00609">
    <property type="entry name" value="AAT_like"/>
    <property type="match status" value="1"/>
</dbReference>
<reference evidence="8 9" key="1">
    <citation type="submission" date="2023-04" db="EMBL/GenBank/DDBJ databases">
        <title>Genome sequence of Halobacillus naozhouensis KACC 21980.</title>
        <authorList>
            <person name="Kim S."/>
            <person name="Heo J."/>
            <person name="Kwon S.-W."/>
        </authorList>
    </citation>
    <scope>NUCLEOTIDE SEQUENCE [LARGE SCALE GENOMIC DNA]</scope>
    <source>
        <strain evidence="8 9">KCTC 13234</strain>
    </source>
</reference>
<accession>A0ABY8J6M4</accession>
<dbReference type="InterPro" id="IPR015424">
    <property type="entry name" value="PyrdxlP-dep_Trfase"/>
</dbReference>
<sequence length="387" mass="43034">MERFINPQLSSIQISGIRQFFNMVSQYEDVVSLTIGQPDFPTPDHVKEAAIEAIHTNHTSYTHNAGLLELRKAISHHVNEKYDLSYRAENEVIVTVGASQAIDITLRTILQPGDEVLLPGPVYPGYEPLIKLAGATAKHVDTSQNGFKLTADLIEQAVTANTKCVILPYPSNPTGVSLSNDELTAIADVLKAHNLFMIADEIYSELTYSAPHTSIASLPSVRDHVIVVNGVSKSHSMTGFRIGYLLAPSWLAKHILKVHQYNVSCATSISQYAALEAIENGQSDPLHMKKEYEKRRTYVLDRLDQMGLRYQVPDGAFYVFPEFPLEGMSSFDKAVQLVEEAGVALVPGDAFSQYGNGYMRLSYAYGMDTLQEGLDRLERFFRKKKSE</sequence>
<dbReference type="Gene3D" id="3.90.1150.10">
    <property type="entry name" value="Aspartate Aminotransferase, domain 1"/>
    <property type="match status" value="1"/>
</dbReference>
<evidence type="ECO:0000256" key="3">
    <source>
        <dbReference type="ARBA" id="ARBA00022576"/>
    </source>
</evidence>
<name>A0ABY8J6M4_9BACI</name>
<evidence type="ECO:0000256" key="4">
    <source>
        <dbReference type="ARBA" id="ARBA00022679"/>
    </source>
</evidence>
<dbReference type="SUPFAM" id="SSF53383">
    <property type="entry name" value="PLP-dependent transferases"/>
    <property type="match status" value="1"/>
</dbReference>
<comment type="similarity">
    <text evidence="2 6">Belongs to the class-I pyridoxal-phosphate-dependent aminotransferase family.</text>
</comment>
<dbReference type="InterPro" id="IPR004838">
    <property type="entry name" value="NHTrfase_class1_PyrdxlP-BS"/>
</dbReference>
<dbReference type="GO" id="GO:0008483">
    <property type="term" value="F:transaminase activity"/>
    <property type="evidence" value="ECO:0007669"/>
    <property type="project" value="UniProtKB-KW"/>
</dbReference>
<evidence type="ECO:0000256" key="1">
    <source>
        <dbReference type="ARBA" id="ARBA00001933"/>
    </source>
</evidence>
<evidence type="ECO:0000313" key="9">
    <source>
        <dbReference type="Proteomes" id="UP001221597"/>
    </source>
</evidence>
<dbReference type="InterPro" id="IPR004839">
    <property type="entry name" value="Aminotransferase_I/II_large"/>
</dbReference>
<dbReference type="PROSITE" id="PS00105">
    <property type="entry name" value="AA_TRANSFER_CLASS_1"/>
    <property type="match status" value="1"/>
</dbReference>
<dbReference type="Proteomes" id="UP001221597">
    <property type="component" value="Chromosome"/>
</dbReference>
<keyword evidence="9" id="KW-1185">Reference proteome</keyword>
<feature type="domain" description="Aminotransferase class I/classII large" evidence="7">
    <location>
        <begin position="29"/>
        <end position="377"/>
    </location>
</feature>
<dbReference type="EMBL" id="CP121671">
    <property type="protein sequence ID" value="WFT76551.1"/>
    <property type="molecule type" value="Genomic_DNA"/>
</dbReference>
<dbReference type="PANTHER" id="PTHR46383:SF4">
    <property type="entry name" value="AMINOTRANSFERASE"/>
    <property type="match status" value="1"/>
</dbReference>
<keyword evidence="4 6" id="KW-0808">Transferase</keyword>
<keyword evidence="5" id="KW-0663">Pyridoxal phosphate</keyword>